<feature type="transmembrane region" description="Helical" evidence="7">
    <location>
        <begin position="424"/>
        <end position="442"/>
    </location>
</feature>
<feature type="transmembrane region" description="Helical" evidence="7">
    <location>
        <begin position="126"/>
        <end position="149"/>
    </location>
</feature>
<feature type="transmembrane region" description="Helical" evidence="7">
    <location>
        <begin position="85"/>
        <end position="105"/>
    </location>
</feature>
<dbReference type="NCBIfam" id="TIGR00813">
    <property type="entry name" value="sss"/>
    <property type="match status" value="1"/>
</dbReference>
<keyword evidence="4 7" id="KW-1133">Transmembrane helix</keyword>
<dbReference type="GO" id="GO:0005886">
    <property type="term" value="C:plasma membrane"/>
    <property type="evidence" value="ECO:0007669"/>
    <property type="project" value="TreeGrafter"/>
</dbReference>
<dbReference type="EMBL" id="SJSO01000028">
    <property type="protein sequence ID" value="TCD17802.1"/>
    <property type="molecule type" value="Genomic_DNA"/>
</dbReference>
<comment type="similarity">
    <text evidence="2 6">Belongs to the sodium:solute symporter (SSF) (TC 2.A.21) family.</text>
</comment>
<dbReference type="OrthoDB" id="9814523at2"/>
<comment type="caution">
    <text evidence="8">The sequence shown here is derived from an EMBL/GenBank/DDBJ whole genome shotgun (WGS) entry which is preliminary data.</text>
</comment>
<evidence type="ECO:0000313" key="9">
    <source>
        <dbReference type="Proteomes" id="UP000293925"/>
    </source>
</evidence>
<feature type="transmembrane region" description="Helical" evidence="7">
    <location>
        <begin position="12"/>
        <end position="30"/>
    </location>
</feature>
<sequence length="558" mass="60490">MKNNLLDTKDYIVFAIYFVIVAAYGLYIYNKKKSESTGSKDYFLAEGSLTWWAIGASLIASNISAEQFIGMSGSGFKMGLAIATYEWMGALTLVVVAVFFIPVYLKNKIATMPQFLHQRYNGTVAMIMAVFWLLLYVVVNLTSILYLGALAVSSISGFDLSFCMYAIAIFAIIITLGGMKVIGYTDVIQVFFLILGGLATTYLALNLVSTHYGTTGVLEGYSLMTSKASEHFHMILKPDNENYIDLPGLSVLVGGMWIVNLNYWGCNQYITQRALGANLETARGGILFAAFLKLLMPIIVVLPGIAAYVLYKDGAFQAEMLQDGSVNPDRAYPVLLNLLPAGLKGLSFAALTAAVVASLAGKANSIATIFTLDIYKKVLRTDATEKNLVTTGKISIVVAMILGVLIAPHLGIDKKGGFQYIQEYTGFVSPGIFAMFILGFFWKRTTSSAALFATIGGFGLSILLKFLPTLTDLSWLSGMGFSVKNAAGVYEIPFLDRMGFVFVFCILGMVIISLASNKVKAEAKGLAIDAKMFKTSTSFAVGALIIIGLLVALYSVYW</sequence>
<evidence type="ECO:0000256" key="7">
    <source>
        <dbReference type="SAM" id="Phobius"/>
    </source>
</evidence>
<feature type="transmembrane region" description="Helical" evidence="7">
    <location>
        <begin position="190"/>
        <end position="208"/>
    </location>
</feature>
<keyword evidence="3 7" id="KW-0812">Transmembrane</keyword>
<feature type="transmembrane region" description="Helical" evidence="7">
    <location>
        <begin position="42"/>
        <end position="65"/>
    </location>
</feature>
<feature type="transmembrane region" description="Helical" evidence="7">
    <location>
        <begin position="498"/>
        <end position="516"/>
    </location>
</feature>
<dbReference type="RefSeq" id="WP_131534076.1">
    <property type="nucleotide sequence ID" value="NZ_SJSO01000028.1"/>
</dbReference>
<dbReference type="Proteomes" id="UP000293925">
    <property type="component" value="Unassembled WGS sequence"/>
</dbReference>
<dbReference type="InterPro" id="IPR038377">
    <property type="entry name" value="Na/Glc_symporter_sf"/>
</dbReference>
<feature type="transmembrane region" description="Helical" evidence="7">
    <location>
        <begin position="393"/>
        <end position="412"/>
    </location>
</feature>
<protein>
    <submittedName>
        <fullName evidence="8">Sodium transporter</fullName>
    </submittedName>
</protein>
<feature type="transmembrane region" description="Helical" evidence="7">
    <location>
        <begin position="286"/>
        <end position="311"/>
    </location>
</feature>
<feature type="transmembrane region" description="Helical" evidence="7">
    <location>
        <begin position="155"/>
        <end position="178"/>
    </location>
</feature>
<dbReference type="PROSITE" id="PS50283">
    <property type="entry name" value="NA_SOLUT_SYMP_3"/>
    <property type="match status" value="1"/>
</dbReference>
<gene>
    <name evidence="8" type="ORF">EZ456_22520</name>
</gene>
<evidence type="ECO:0000256" key="1">
    <source>
        <dbReference type="ARBA" id="ARBA00004141"/>
    </source>
</evidence>
<reference evidence="8 9" key="1">
    <citation type="submission" date="2019-02" db="EMBL/GenBank/DDBJ databases">
        <title>Pedobacter sp. RP-3-21 sp. nov., isolated from Arctic soil.</title>
        <authorList>
            <person name="Dahal R.H."/>
        </authorList>
    </citation>
    <scope>NUCLEOTIDE SEQUENCE [LARGE SCALE GENOMIC DNA]</scope>
    <source>
        <strain evidence="8 9">RP-3-21</strain>
    </source>
</reference>
<feature type="transmembrane region" description="Helical" evidence="7">
    <location>
        <begin position="246"/>
        <end position="265"/>
    </location>
</feature>
<dbReference type="PANTHER" id="PTHR11819:SF195">
    <property type="entry name" value="SODIUM_GLUCOSE COTRANSPORTER 4"/>
    <property type="match status" value="1"/>
</dbReference>
<evidence type="ECO:0000313" key="8">
    <source>
        <dbReference type="EMBL" id="TCD17802.1"/>
    </source>
</evidence>
<evidence type="ECO:0000256" key="2">
    <source>
        <dbReference type="ARBA" id="ARBA00006434"/>
    </source>
</evidence>
<evidence type="ECO:0000256" key="4">
    <source>
        <dbReference type="ARBA" id="ARBA00022989"/>
    </source>
</evidence>
<dbReference type="GO" id="GO:0005412">
    <property type="term" value="F:D-glucose:sodium symporter activity"/>
    <property type="evidence" value="ECO:0007669"/>
    <property type="project" value="TreeGrafter"/>
</dbReference>
<dbReference type="InterPro" id="IPR001734">
    <property type="entry name" value="Na/solute_symporter"/>
</dbReference>
<dbReference type="Gene3D" id="1.20.1730.10">
    <property type="entry name" value="Sodium/glucose cotransporter"/>
    <property type="match status" value="1"/>
</dbReference>
<dbReference type="CDD" id="cd10325">
    <property type="entry name" value="SLC5sbd_vSGLT"/>
    <property type="match status" value="1"/>
</dbReference>
<name>A0A4R0PGI8_9SPHI</name>
<evidence type="ECO:0000256" key="3">
    <source>
        <dbReference type="ARBA" id="ARBA00022692"/>
    </source>
</evidence>
<dbReference type="PANTHER" id="PTHR11819">
    <property type="entry name" value="SOLUTE CARRIER FAMILY 5"/>
    <property type="match status" value="1"/>
</dbReference>
<dbReference type="AlphaFoldDB" id="A0A4R0PGI8"/>
<dbReference type="Pfam" id="PF00474">
    <property type="entry name" value="SSF"/>
    <property type="match status" value="1"/>
</dbReference>
<feature type="transmembrane region" description="Helical" evidence="7">
    <location>
        <begin position="537"/>
        <end position="557"/>
    </location>
</feature>
<feature type="transmembrane region" description="Helical" evidence="7">
    <location>
        <begin position="346"/>
        <end position="372"/>
    </location>
</feature>
<evidence type="ECO:0000256" key="5">
    <source>
        <dbReference type="ARBA" id="ARBA00023136"/>
    </source>
</evidence>
<proteinExistence type="inferred from homology"/>
<comment type="subcellular location">
    <subcellularLocation>
        <location evidence="1">Membrane</location>
        <topology evidence="1">Multi-pass membrane protein</topology>
    </subcellularLocation>
</comment>
<keyword evidence="5 7" id="KW-0472">Membrane</keyword>
<evidence type="ECO:0000256" key="6">
    <source>
        <dbReference type="RuleBase" id="RU362091"/>
    </source>
</evidence>
<organism evidence="8 9">
    <name type="scientific">Pedobacter psychrodurus</name>
    <dbReference type="NCBI Taxonomy" id="2530456"/>
    <lineage>
        <taxon>Bacteria</taxon>
        <taxon>Pseudomonadati</taxon>
        <taxon>Bacteroidota</taxon>
        <taxon>Sphingobacteriia</taxon>
        <taxon>Sphingobacteriales</taxon>
        <taxon>Sphingobacteriaceae</taxon>
        <taxon>Pedobacter</taxon>
    </lineage>
</organism>
<keyword evidence="9" id="KW-1185">Reference proteome</keyword>
<accession>A0A4R0PGI8</accession>
<feature type="transmembrane region" description="Helical" evidence="7">
    <location>
        <begin position="449"/>
        <end position="467"/>
    </location>
</feature>